<keyword evidence="2" id="KW-0812">Transmembrane</keyword>
<organism evidence="4 5">
    <name type="scientific">Candidatus Coprenecus stercoravium</name>
    <dbReference type="NCBI Taxonomy" id="2840735"/>
    <lineage>
        <taxon>Bacteria</taxon>
        <taxon>Pseudomonadati</taxon>
        <taxon>Bacteroidota</taxon>
        <taxon>Bacteroidia</taxon>
        <taxon>Bacteroidales</taxon>
        <taxon>Rikenellaceae</taxon>
        <taxon>Rikenellaceae incertae sedis</taxon>
        <taxon>Candidatus Coprenecus</taxon>
    </lineage>
</organism>
<evidence type="ECO:0000313" key="5">
    <source>
        <dbReference type="Proteomes" id="UP000824115"/>
    </source>
</evidence>
<dbReference type="PANTHER" id="PTHR21666">
    <property type="entry name" value="PEPTIDASE-RELATED"/>
    <property type="match status" value="1"/>
</dbReference>
<dbReference type="InterPro" id="IPR016047">
    <property type="entry name" value="M23ase_b-sheet_dom"/>
</dbReference>
<evidence type="ECO:0000313" key="4">
    <source>
        <dbReference type="EMBL" id="HIZ85396.1"/>
    </source>
</evidence>
<dbReference type="InterPro" id="IPR050570">
    <property type="entry name" value="Cell_wall_metabolism_enzyme"/>
</dbReference>
<sequence>MSEKNKPARKRPARKYLFAILDNDTHDYLYAIRGTKHAALSGIIGIAALLCVITFCITAFTPVKRVIPGYPTSSTQKQAVENAAMVDSLENRVRVMTLQLTNIRRIIAGEVPLPLDSLLSVGGVETAETAAEAMEHSADSILREKIDSIEKYNLRPSGSEPQIEGMLFFPPAKGVVTESYNPGKGHPFVDIAVQNNSAVCAVLDGTVIAAYWNDDTGYNIHVQHSNDLVSIYKHNTKLLKKVGDKVSAGTTISLAGNAGDLSTGPHLHFELWHQGEPIDPSLYINF</sequence>
<comment type="caution">
    <text evidence="4">The sequence shown here is derived from an EMBL/GenBank/DDBJ whole genome shotgun (WGS) entry which is preliminary data.</text>
</comment>
<evidence type="ECO:0000256" key="1">
    <source>
        <dbReference type="ARBA" id="ARBA00022729"/>
    </source>
</evidence>
<keyword evidence="2" id="KW-0472">Membrane</keyword>
<dbReference type="AlphaFoldDB" id="A0A9D2GPR0"/>
<accession>A0A9D2GPR0</accession>
<dbReference type="SUPFAM" id="SSF51261">
    <property type="entry name" value="Duplicated hybrid motif"/>
    <property type="match status" value="1"/>
</dbReference>
<reference evidence="4" key="2">
    <citation type="submission" date="2021-04" db="EMBL/GenBank/DDBJ databases">
        <authorList>
            <person name="Gilroy R."/>
        </authorList>
    </citation>
    <scope>NUCLEOTIDE SEQUENCE</scope>
    <source>
        <strain evidence="4">Gambia16-554</strain>
    </source>
</reference>
<evidence type="ECO:0000256" key="2">
    <source>
        <dbReference type="SAM" id="Phobius"/>
    </source>
</evidence>
<protein>
    <submittedName>
        <fullName evidence="4">M23 family metallopeptidase</fullName>
    </submittedName>
</protein>
<name>A0A9D2GPR0_9BACT</name>
<proteinExistence type="predicted"/>
<keyword evidence="1" id="KW-0732">Signal</keyword>
<dbReference type="Proteomes" id="UP000824115">
    <property type="component" value="Unassembled WGS sequence"/>
</dbReference>
<dbReference type="PANTHER" id="PTHR21666:SF289">
    <property type="entry name" value="L-ALA--D-GLU ENDOPEPTIDASE"/>
    <property type="match status" value="1"/>
</dbReference>
<evidence type="ECO:0000259" key="3">
    <source>
        <dbReference type="Pfam" id="PF01551"/>
    </source>
</evidence>
<dbReference type="EMBL" id="DXAW01000055">
    <property type="protein sequence ID" value="HIZ85396.1"/>
    <property type="molecule type" value="Genomic_DNA"/>
</dbReference>
<feature type="domain" description="M23ase beta-sheet core" evidence="3">
    <location>
        <begin position="186"/>
        <end position="280"/>
    </location>
</feature>
<dbReference type="Pfam" id="PF01551">
    <property type="entry name" value="Peptidase_M23"/>
    <property type="match status" value="1"/>
</dbReference>
<reference evidence="4" key="1">
    <citation type="journal article" date="2021" name="PeerJ">
        <title>Extensive microbial diversity within the chicken gut microbiome revealed by metagenomics and culture.</title>
        <authorList>
            <person name="Gilroy R."/>
            <person name="Ravi A."/>
            <person name="Getino M."/>
            <person name="Pursley I."/>
            <person name="Horton D.L."/>
            <person name="Alikhan N.F."/>
            <person name="Baker D."/>
            <person name="Gharbi K."/>
            <person name="Hall N."/>
            <person name="Watson M."/>
            <person name="Adriaenssens E.M."/>
            <person name="Foster-Nyarko E."/>
            <person name="Jarju S."/>
            <person name="Secka A."/>
            <person name="Antonio M."/>
            <person name="Oren A."/>
            <person name="Chaudhuri R.R."/>
            <person name="La Ragione R."/>
            <person name="Hildebrand F."/>
            <person name="Pallen M.J."/>
        </authorList>
    </citation>
    <scope>NUCLEOTIDE SEQUENCE</scope>
    <source>
        <strain evidence="4">Gambia16-554</strain>
    </source>
</reference>
<dbReference type="CDD" id="cd12797">
    <property type="entry name" value="M23_peptidase"/>
    <property type="match status" value="1"/>
</dbReference>
<feature type="transmembrane region" description="Helical" evidence="2">
    <location>
        <begin position="38"/>
        <end position="60"/>
    </location>
</feature>
<dbReference type="Gene3D" id="2.70.70.10">
    <property type="entry name" value="Glucose Permease (Domain IIA)"/>
    <property type="match status" value="1"/>
</dbReference>
<dbReference type="InterPro" id="IPR011055">
    <property type="entry name" value="Dup_hybrid_motif"/>
</dbReference>
<gene>
    <name evidence="4" type="ORF">IAC04_02775</name>
</gene>
<keyword evidence="2" id="KW-1133">Transmembrane helix</keyword>
<dbReference type="GO" id="GO:0004222">
    <property type="term" value="F:metalloendopeptidase activity"/>
    <property type="evidence" value="ECO:0007669"/>
    <property type="project" value="TreeGrafter"/>
</dbReference>